<dbReference type="EMBL" id="JPVN01000007">
    <property type="protein sequence ID" value="KGR79227.1"/>
    <property type="molecule type" value="Genomic_DNA"/>
</dbReference>
<dbReference type="PANTHER" id="PTHR33993:SF2">
    <property type="entry name" value="VOC DOMAIN-CONTAINING PROTEIN"/>
    <property type="match status" value="1"/>
</dbReference>
<dbReference type="Pfam" id="PF22677">
    <property type="entry name" value="Ble-like_N"/>
    <property type="match status" value="1"/>
</dbReference>
<dbReference type="Gene3D" id="3.10.180.10">
    <property type="entry name" value="2,3-Dihydroxybiphenyl 1,2-Dioxygenase, domain 1"/>
    <property type="match status" value="1"/>
</dbReference>
<dbReference type="OrthoDB" id="9804235at2"/>
<gene>
    <name evidence="2" type="ORF">CD29_07745</name>
</gene>
<evidence type="ECO:0000259" key="1">
    <source>
        <dbReference type="PROSITE" id="PS51819"/>
    </source>
</evidence>
<feature type="domain" description="VOC" evidence="1">
    <location>
        <begin position="3"/>
        <end position="126"/>
    </location>
</feature>
<dbReference type="CDD" id="cd07247">
    <property type="entry name" value="SgaA_N_like"/>
    <property type="match status" value="1"/>
</dbReference>
<sequence>MGRPLHFEIHVDDMERAKKFYGEVFGWKYEDWTGFAGMPYFGAVTGDDSQPGINGALMQRQSAAPELGQPINSFVVTMGVEDYDATEAKILEHGGKVALPKYALPGMAWQGYYLDTEGNIIGIHQPDQNAK</sequence>
<evidence type="ECO:0000313" key="2">
    <source>
        <dbReference type="EMBL" id="KGR79227.1"/>
    </source>
</evidence>
<dbReference type="RefSeq" id="WP_036184859.1">
    <property type="nucleotide sequence ID" value="NZ_AVDA01000007.1"/>
</dbReference>
<dbReference type="STRING" id="1384049.CD29_07745"/>
<dbReference type="InterPro" id="IPR037523">
    <property type="entry name" value="VOC_core"/>
</dbReference>
<accession>A0A0A3IWM6</accession>
<dbReference type="InterPro" id="IPR053863">
    <property type="entry name" value="Glyoxy/Ble-like_N"/>
</dbReference>
<organism evidence="2 3">
    <name type="scientific">Ureibacillus manganicus DSM 26584</name>
    <dbReference type="NCBI Taxonomy" id="1384049"/>
    <lineage>
        <taxon>Bacteria</taxon>
        <taxon>Bacillati</taxon>
        <taxon>Bacillota</taxon>
        <taxon>Bacilli</taxon>
        <taxon>Bacillales</taxon>
        <taxon>Caryophanaceae</taxon>
        <taxon>Ureibacillus</taxon>
    </lineage>
</organism>
<proteinExistence type="predicted"/>
<dbReference type="AlphaFoldDB" id="A0A0A3IWM6"/>
<reference evidence="2 3" key="1">
    <citation type="submission" date="2014-02" db="EMBL/GenBank/DDBJ databases">
        <title>Draft genome sequence of Lysinibacillus manganicus DSM 26584T.</title>
        <authorList>
            <person name="Zhang F."/>
            <person name="Wang G."/>
            <person name="Zhang L."/>
        </authorList>
    </citation>
    <scope>NUCLEOTIDE SEQUENCE [LARGE SCALE GENOMIC DNA]</scope>
    <source>
        <strain evidence="2 3">DSM 26584</strain>
    </source>
</reference>
<evidence type="ECO:0000313" key="3">
    <source>
        <dbReference type="Proteomes" id="UP000030416"/>
    </source>
</evidence>
<protein>
    <submittedName>
        <fullName evidence="2">Glyoxalase</fullName>
    </submittedName>
</protein>
<dbReference type="PANTHER" id="PTHR33993">
    <property type="entry name" value="GLYOXALASE-RELATED"/>
    <property type="match status" value="1"/>
</dbReference>
<keyword evidence="3" id="KW-1185">Reference proteome</keyword>
<name>A0A0A3IWM6_9BACL</name>
<dbReference type="SUPFAM" id="SSF54593">
    <property type="entry name" value="Glyoxalase/Bleomycin resistance protein/Dihydroxybiphenyl dioxygenase"/>
    <property type="match status" value="1"/>
</dbReference>
<dbReference type="Proteomes" id="UP000030416">
    <property type="component" value="Unassembled WGS sequence"/>
</dbReference>
<dbReference type="InterPro" id="IPR052164">
    <property type="entry name" value="Anthracycline_SecMetBiosynth"/>
</dbReference>
<dbReference type="InterPro" id="IPR029068">
    <property type="entry name" value="Glyas_Bleomycin-R_OHBP_Dase"/>
</dbReference>
<dbReference type="PROSITE" id="PS51819">
    <property type="entry name" value="VOC"/>
    <property type="match status" value="1"/>
</dbReference>
<comment type="caution">
    <text evidence="2">The sequence shown here is derived from an EMBL/GenBank/DDBJ whole genome shotgun (WGS) entry which is preliminary data.</text>
</comment>
<dbReference type="eggNOG" id="COG3324">
    <property type="taxonomic scope" value="Bacteria"/>
</dbReference>